<keyword evidence="2" id="KW-1185">Reference proteome</keyword>
<sequence length="100" mass="11179">MKFPIPAQLIVVTSTICSILHADGKHGDRCHCDSIVIFATNTSLAKIFTKRNNYDVMDIADPSSMQHACHMNFIMDFAHRRVSSLAVCMAYELHNGPRSL</sequence>
<name>A0AAU9W4B8_9CNID</name>
<organism evidence="1 2">
    <name type="scientific">Pocillopora meandrina</name>
    <dbReference type="NCBI Taxonomy" id="46732"/>
    <lineage>
        <taxon>Eukaryota</taxon>
        <taxon>Metazoa</taxon>
        <taxon>Cnidaria</taxon>
        <taxon>Anthozoa</taxon>
        <taxon>Hexacorallia</taxon>
        <taxon>Scleractinia</taxon>
        <taxon>Astrocoeniina</taxon>
        <taxon>Pocilloporidae</taxon>
        <taxon>Pocillopora</taxon>
    </lineage>
</organism>
<reference evidence="1 2" key="1">
    <citation type="submission" date="2022-05" db="EMBL/GenBank/DDBJ databases">
        <authorList>
            <consortium name="Genoscope - CEA"/>
            <person name="William W."/>
        </authorList>
    </citation>
    <scope>NUCLEOTIDE SEQUENCE [LARGE SCALE GENOMIC DNA]</scope>
</reference>
<evidence type="ECO:0000313" key="2">
    <source>
        <dbReference type="Proteomes" id="UP001159428"/>
    </source>
</evidence>
<dbReference type="AlphaFoldDB" id="A0AAU9W4B8"/>
<dbReference type="EMBL" id="CALNXJ010000008">
    <property type="protein sequence ID" value="CAH3045692.1"/>
    <property type="molecule type" value="Genomic_DNA"/>
</dbReference>
<proteinExistence type="predicted"/>
<protein>
    <recommendedName>
        <fullName evidence="3">Secreted protein</fullName>
    </recommendedName>
</protein>
<accession>A0AAU9W4B8</accession>
<comment type="caution">
    <text evidence="1">The sequence shown here is derived from an EMBL/GenBank/DDBJ whole genome shotgun (WGS) entry which is preliminary data.</text>
</comment>
<evidence type="ECO:0008006" key="3">
    <source>
        <dbReference type="Google" id="ProtNLM"/>
    </source>
</evidence>
<gene>
    <name evidence="1" type="ORF">PMEA_00033697</name>
</gene>
<evidence type="ECO:0000313" key="1">
    <source>
        <dbReference type="EMBL" id="CAH3045692.1"/>
    </source>
</evidence>
<dbReference type="Proteomes" id="UP001159428">
    <property type="component" value="Unassembled WGS sequence"/>
</dbReference>